<dbReference type="Proteomes" id="UP000190541">
    <property type="component" value="Unassembled WGS sequence"/>
</dbReference>
<dbReference type="RefSeq" id="WP_262497472.1">
    <property type="nucleotide sequence ID" value="NZ_FUYS01000005.1"/>
</dbReference>
<dbReference type="EMBL" id="FUYS01000005">
    <property type="protein sequence ID" value="SKB62856.1"/>
    <property type="molecule type" value="Genomic_DNA"/>
</dbReference>
<gene>
    <name evidence="1" type="ORF">SAMN05660226_02339</name>
</gene>
<evidence type="ECO:0000313" key="2">
    <source>
        <dbReference type="Proteomes" id="UP000190541"/>
    </source>
</evidence>
<reference evidence="1 2" key="1">
    <citation type="submission" date="2017-02" db="EMBL/GenBank/DDBJ databases">
        <authorList>
            <person name="Peterson S.W."/>
        </authorList>
    </citation>
    <scope>NUCLEOTIDE SEQUENCE [LARGE SCALE GENOMIC DNA]</scope>
    <source>
        <strain evidence="1 2">DSM 22899</strain>
    </source>
</reference>
<keyword evidence="2" id="KW-1185">Reference proteome</keyword>
<dbReference type="AlphaFoldDB" id="A0A1T5CU33"/>
<accession>A0A1T5CU33</accession>
<proteinExistence type="predicted"/>
<organism evidence="1 2">
    <name type="scientific">Parapedobacter luteus</name>
    <dbReference type="NCBI Taxonomy" id="623280"/>
    <lineage>
        <taxon>Bacteria</taxon>
        <taxon>Pseudomonadati</taxon>
        <taxon>Bacteroidota</taxon>
        <taxon>Sphingobacteriia</taxon>
        <taxon>Sphingobacteriales</taxon>
        <taxon>Sphingobacteriaceae</taxon>
        <taxon>Parapedobacter</taxon>
    </lineage>
</organism>
<protein>
    <submittedName>
        <fullName evidence="1">Uncharacterized protein</fullName>
    </submittedName>
</protein>
<evidence type="ECO:0000313" key="1">
    <source>
        <dbReference type="EMBL" id="SKB62856.1"/>
    </source>
</evidence>
<name>A0A1T5CU33_9SPHI</name>
<sequence>MTIGAGDDSVALQVYELNDTRLKIGVTVPTAGGFKYIVFLFKKK</sequence>
<dbReference type="STRING" id="623280.SAMN05660226_02339"/>